<keyword evidence="2" id="KW-1185">Reference proteome</keyword>
<dbReference type="EMBL" id="JAIQCV010000008">
    <property type="protein sequence ID" value="KAH1073158.1"/>
    <property type="molecule type" value="Genomic_DNA"/>
</dbReference>
<reference evidence="1 2" key="1">
    <citation type="journal article" date="2021" name="Plant Biotechnol. J.">
        <title>Multi-omics assisted identification of the key and species-specific regulatory components of drought-tolerant mechanisms in Gossypium stocksii.</title>
        <authorList>
            <person name="Yu D."/>
            <person name="Ke L."/>
            <person name="Zhang D."/>
            <person name="Wu Y."/>
            <person name="Sun Y."/>
            <person name="Mei J."/>
            <person name="Sun J."/>
            <person name="Sun Y."/>
        </authorList>
    </citation>
    <scope>NUCLEOTIDE SEQUENCE [LARGE SCALE GENOMIC DNA]</scope>
    <source>
        <strain evidence="2">cv. E1</strain>
        <tissue evidence="1">Leaf</tissue>
    </source>
</reference>
<gene>
    <name evidence="1" type="ORF">J1N35_025486</name>
</gene>
<evidence type="ECO:0000313" key="2">
    <source>
        <dbReference type="Proteomes" id="UP000828251"/>
    </source>
</evidence>
<sequence>MTKGDSSHKVVARVSAMNVRIASTPKFKRHKVLVFWDFPPVCGRVTAPNLGLIRQIAVDCFSEGK</sequence>
<protein>
    <submittedName>
        <fullName evidence="1">Uncharacterized protein</fullName>
    </submittedName>
</protein>
<name>A0A9D3ZYB2_9ROSI</name>
<dbReference type="AlphaFoldDB" id="A0A9D3ZYB2"/>
<organism evidence="1 2">
    <name type="scientific">Gossypium stocksii</name>
    <dbReference type="NCBI Taxonomy" id="47602"/>
    <lineage>
        <taxon>Eukaryota</taxon>
        <taxon>Viridiplantae</taxon>
        <taxon>Streptophyta</taxon>
        <taxon>Embryophyta</taxon>
        <taxon>Tracheophyta</taxon>
        <taxon>Spermatophyta</taxon>
        <taxon>Magnoliopsida</taxon>
        <taxon>eudicotyledons</taxon>
        <taxon>Gunneridae</taxon>
        <taxon>Pentapetalae</taxon>
        <taxon>rosids</taxon>
        <taxon>malvids</taxon>
        <taxon>Malvales</taxon>
        <taxon>Malvaceae</taxon>
        <taxon>Malvoideae</taxon>
        <taxon>Gossypium</taxon>
    </lineage>
</organism>
<comment type="caution">
    <text evidence="1">The sequence shown here is derived from an EMBL/GenBank/DDBJ whole genome shotgun (WGS) entry which is preliminary data.</text>
</comment>
<evidence type="ECO:0000313" key="1">
    <source>
        <dbReference type="EMBL" id="KAH1073158.1"/>
    </source>
</evidence>
<proteinExistence type="predicted"/>
<dbReference type="Proteomes" id="UP000828251">
    <property type="component" value="Unassembled WGS sequence"/>
</dbReference>
<accession>A0A9D3ZYB2</accession>